<name>A0A426UZH2_9BURK</name>
<dbReference type="RefSeq" id="WP_125245560.1">
    <property type="nucleotide sequence ID" value="NZ_RSED01000036.1"/>
</dbReference>
<feature type="transmembrane region" description="Helical" evidence="1">
    <location>
        <begin position="12"/>
        <end position="42"/>
    </location>
</feature>
<dbReference type="Pfam" id="PF11086">
    <property type="entry name" value="DUF2878"/>
    <property type="match status" value="1"/>
</dbReference>
<keyword evidence="1" id="KW-1133">Transmembrane helix</keyword>
<feature type="transmembrane region" description="Helical" evidence="1">
    <location>
        <begin position="87"/>
        <end position="104"/>
    </location>
</feature>
<evidence type="ECO:0000256" key="1">
    <source>
        <dbReference type="SAM" id="Phobius"/>
    </source>
</evidence>
<comment type="caution">
    <text evidence="2">The sequence shown here is derived from an EMBL/GenBank/DDBJ whole genome shotgun (WGS) entry which is preliminary data.</text>
</comment>
<keyword evidence="1" id="KW-0812">Transmembrane</keyword>
<feature type="transmembrane region" description="Helical" evidence="1">
    <location>
        <begin position="54"/>
        <end position="75"/>
    </location>
</feature>
<dbReference type="EMBL" id="RSED01000036">
    <property type="protein sequence ID" value="RRR99985.1"/>
    <property type="molecule type" value="Genomic_DNA"/>
</dbReference>
<dbReference type="Proteomes" id="UP000269265">
    <property type="component" value="Unassembled WGS sequence"/>
</dbReference>
<feature type="transmembrane region" description="Helical" evidence="1">
    <location>
        <begin position="116"/>
        <end position="134"/>
    </location>
</feature>
<feature type="transmembrane region" description="Helical" evidence="1">
    <location>
        <begin position="146"/>
        <end position="165"/>
    </location>
</feature>
<organism evidence="2 3">
    <name type="scientific">Aquabacterium soli</name>
    <dbReference type="NCBI Taxonomy" id="2493092"/>
    <lineage>
        <taxon>Bacteria</taxon>
        <taxon>Pseudomonadati</taxon>
        <taxon>Pseudomonadota</taxon>
        <taxon>Betaproteobacteria</taxon>
        <taxon>Burkholderiales</taxon>
        <taxon>Aquabacterium</taxon>
    </lineage>
</organism>
<evidence type="ECO:0000313" key="2">
    <source>
        <dbReference type="EMBL" id="RRR99985.1"/>
    </source>
</evidence>
<keyword evidence="3" id="KW-1185">Reference proteome</keyword>
<keyword evidence="1" id="KW-0472">Membrane</keyword>
<sequence length="173" mass="18243">MNTLWANAIAYQVVWFVAVIGAGQGLAWPGVLAALVFVAATVVNSPWRAKDLQLLLAALLCGSVIDTALATLGWARYGAPSPAPGQTFAPLWILALWAAFSTTLTRSMGWLRQRLWLGGVLGALGGPLAYLGAARGWQVVAFEAPAWRGLMALGVGWAVAMTMLLRAARQPAS</sequence>
<evidence type="ECO:0000313" key="3">
    <source>
        <dbReference type="Proteomes" id="UP000269265"/>
    </source>
</evidence>
<accession>A0A426UZH2</accession>
<dbReference type="OrthoDB" id="288800at2"/>
<dbReference type="AlphaFoldDB" id="A0A426UZH2"/>
<protein>
    <submittedName>
        <fullName evidence="2">DUF2878 domain-containing protein</fullName>
    </submittedName>
</protein>
<proteinExistence type="predicted"/>
<gene>
    <name evidence="2" type="ORF">EIP75_23170</name>
</gene>
<reference evidence="2 3" key="1">
    <citation type="submission" date="2018-12" db="EMBL/GenBank/DDBJ databases">
        <title>The whole draft genome of Aquabacterium sp. SJQ9.</title>
        <authorList>
            <person name="Sun L."/>
            <person name="Gao X."/>
            <person name="Chen W."/>
            <person name="Huang K."/>
        </authorList>
    </citation>
    <scope>NUCLEOTIDE SEQUENCE [LARGE SCALE GENOMIC DNA]</scope>
    <source>
        <strain evidence="2 3">SJQ9</strain>
    </source>
</reference>
<dbReference type="InterPro" id="IPR021306">
    <property type="entry name" value="DUF2878"/>
</dbReference>